<name>A0AAQ3SSF6_PASNO</name>
<dbReference type="InterPro" id="IPR000477">
    <property type="entry name" value="RT_dom"/>
</dbReference>
<dbReference type="EMBL" id="CP144746">
    <property type="protein sequence ID" value="WVZ60059.1"/>
    <property type="molecule type" value="Genomic_DNA"/>
</dbReference>
<dbReference type="AlphaFoldDB" id="A0AAQ3SSF6"/>
<dbReference type="InterPro" id="IPR043502">
    <property type="entry name" value="DNA/RNA_pol_sf"/>
</dbReference>
<dbReference type="InterPro" id="IPR036691">
    <property type="entry name" value="Endo/exonu/phosph_ase_sf"/>
</dbReference>
<gene>
    <name evidence="2" type="ORF">U9M48_010126</name>
</gene>
<dbReference type="Gene3D" id="3.60.10.10">
    <property type="entry name" value="Endonuclease/exonuclease/phosphatase"/>
    <property type="match status" value="1"/>
</dbReference>
<keyword evidence="3" id="KW-1185">Reference proteome</keyword>
<dbReference type="Pfam" id="PF00078">
    <property type="entry name" value="RVT_1"/>
    <property type="match status" value="1"/>
</dbReference>
<dbReference type="Proteomes" id="UP001341281">
    <property type="component" value="Chromosome 02"/>
</dbReference>
<evidence type="ECO:0000313" key="3">
    <source>
        <dbReference type="Proteomes" id="UP001341281"/>
    </source>
</evidence>
<proteinExistence type="predicted"/>
<accession>A0AAQ3SSF6</accession>
<organism evidence="2 3">
    <name type="scientific">Paspalum notatum var. saurae</name>
    <dbReference type="NCBI Taxonomy" id="547442"/>
    <lineage>
        <taxon>Eukaryota</taxon>
        <taxon>Viridiplantae</taxon>
        <taxon>Streptophyta</taxon>
        <taxon>Embryophyta</taxon>
        <taxon>Tracheophyta</taxon>
        <taxon>Spermatophyta</taxon>
        <taxon>Magnoliopsida</taxon>
        <taxon>Liliopsida</taxon>
        <taxon>Poales</taxon>
        <taxon>Poaceae</taxon>
        <taxon>PACMAD clade</taxon>
        <taxon>Panicoideae</taxon>
        <taxon>Andropogonodae</taxon>
        <taxon>Paspaleae</taxon>
        <taxon>Paspalinae</taxon>
        <taxon>Paspalum</taxon>
    </lineage>
</organism>
<dbReference type="PANTHER" id="PTHR19446">
    <property type="entry name" value="REVERSE TRANSCRIPTASES"/>
    <property type="match status" value="1"/>
</dbReference>
<dbReference type="CDD" id="cd01650">
    <property type="entry name" value="RT_nLTR_like"/>
    <property type="match status" value="1"/>
</dbReference>
<sequence length="524" mass="60506">MAVYGPAQDEVKSAFLAELVRACQHNSLPTLIGGDFNILRSSKEKNNDRFNCRWPFLFNDVIDSFDLREIDLTGRQYTLANSFQNQPMKNWIEPSCALDRGVSDHTPLPLDTGDPAFPESNKQFKFELSWFLREGFDERVKEIWIKMTKGRNSVQRWNTKLSALCRFLRGWAAQTNGEYKKKKSELQNLICSLGTAAEVRDLTESEQDCLAQSRDHLTKLLREEEIKYYRRAKAKDVLLGDNNTRYFHMIANGKYRKKRIFSLENGETKIEGHANLKSFITEFYKGLFGEPEENSFTLDESSNLDIPQVSSWENNFLMADFSESEIKEAIFSMKPNKAPGPDGFLAEFYRHFWETVKGDLMQMFCDLSKGDLPLFSLNFGVITLIPKVQEANVIQQYRQICLINVSYKIFTKVATNRLSSIADKVVSLTQTTFLKGRNILEGVVILHETLHELHRKKQNGIILKLDFEKAYDKVRWPFLFQSLWIKGFSSKWISWIKTFILGGSVAVNVNDGIGHYFQTKKGFR</sequence>
<reference evidence="2 3" key="1">
    <citation type="submission" date="2024-02" db="EMBL/GenBank/DDBJ databases">
        <title>High-quality chromosome-scale genome assembly of Pensacola bahiagrass (Paspalum notatum Flugge var. saurae).</title>
        <authorList>
            <person name="Vega J.M."/>
            <person name="Podio M."/>
            <person name="Orjuela J."/>
            <person name="Siena L.A."/>
            <person name="Pessino S.C."/>
            <person name="Combes M.C."/>
            <person name="Mariac C."/>
            <person name="Albertini E."/>
            <person name="Pupilli F."/>
            <person name="Ortiz J.P.A."/>
            <person name="Leblanc O."/>
        </authorList>
    </citation>
    <scope>NUCLEOTIDE SEQUENCE [LARGE SCALE GENOMIC DNA]</scope>
    <source>
        <strain evidence="2">R1</strain>
        <tissue evidence="2">Leaf</tissue>
    </source>
</reference>
<dbReference type="SUPFAM" id="SSF56219">
    <property type="entry name" value="DNase I-like"/>
    <property type="match status" value="1"/>
</dbReference>
<evidence type="ECO:0000259" key="1">
    <source>
        <dbReference type="Pfam" id="PF00078"/>
    </source>
</evidence>
<dbReference type="SUPFAM" id="SSF56672">
    <property type="entry name" value="DNA/RNA polymerases"/>
    <property type="match status" value="1"/>
</dbReference>
<evidence type="ECO:0000313" key="2">
    <source>
        <dbReference type="EMBL" id="WVZ60059.1"/>
    </source>
</evidence>
<protein>
    <recommendedName>
        <fullName evidence="1">Reverse transcriptase domain-containing protein</fullName>
    </recommendedName>
</protein>
<feature type="domain" description="Reverse transcriptase" evidence="1">
    <location>
        <begin position="386"/>
        <end position="517"/>
    </location>
</feature>